<keyword evidence="2" id="KW-1133">Transmembrane helix</keyword>
<comment type="caution">
    <text evidence="3">The sequence shown here is derived from an EMBL/GenBank/DDBJ whole genome shotgun (WGS) entry which is preliminary data.</text>
</comment>
<keyword evidence="2" id="KW-0472">Membrane</keyword>
<proteinExistence type="predicted"/>
<evidence type="ECO:0000313" key="4">
    <source>
        <dbReference type="Proteomes" id="UP000606974"/>
    </source>
</evidence>
<sequence length="390" mass="43017">MASLSAIKPFLPFLLTFLVPRGLSYYRAIKIAIKTRPPPRPLPARTSRGLNILFLSICLFFFMSLPSHSPSYQPNIFEVTKSRFHIPTDGLFTRLAMVRPLTSSDEALREKITTPIMRQLYLRFGATTLLTCPFCHPTDPNSYLLHHLPTNTLLPHLIHFLLLGLATSNPISGPSTNAFRTKISLSALALAILDFYLTTTYSNPIPHPNSPSVPHGIYWTALTIRPLIICTHDILSSALIYISATNRLPFLFPSTSPTSAHDPEAVKKRQTHLLTQSSVAMQTALTKLRAFGIARSAVVRDAGVNGLKGRDDEYWRAVVGMEGPTRSGADGHGAENRDGSAGSVWEEEEVMEAVSRVTNGGGLDVEKVRREADIFVESVTQWLEEGVEDG</sequence>
<feature type="region of interest" description="Disordered" evidence="1">
    <location>
        <begin position="322"/>
        <end position="343"/>
    </location>
</feature>
<evidence type="ECO:0000256" key="1">
    <source>
        <dbReference type="SAM" id="MobiDB-lite"/>
    </source>
</evidence>
<keyword evidence="2" id="KW-0812">Transmembrane</keyword>
<gene>
    <name evidence="3" type="ORF">GJ744_000474</name>
</gene>
<dbReference type="AlphaFoldDB" id="A0A8H7E2H7"/>
<dbReference type="OrthoDB" id="4218123at2759"/>
<feature type="transmembrane region" description="Helical" evidence="2">
    <location>
        <begin position="6"/>
        <end position="28"/>
    </location>
</feature>
<dbReference type="Proteomes" id="UP000606974">
    <property type="component" value="Unassembled WGS sequence"/>
</dbReference>
<protein>
    <submittedName>
        <fullName evidence="3">Uncharacterized protein</fullName>
    </submittedName>
</protein>
<reference evidence="3" key="1">
    <citation type="submission" date="2020-02" db="EMBL/GenBank/DDBJ databases">
        <authorList>
            <person name="Palmer J.M."/>
        </authorList>
    </citation>
    <scope>NUCLEOTIDE SEQUENCE</scope>
    <source>
        <strain evidence="3">EPUS1.4</strain>
        <tissue evidence="3">Thallus</tissue>
    </source>
</reference>
<feature type="transmembrane region" description="Helical" evidence="2">
    <location>
        <begin position="49"/>
        <end position="65"/>
    </location>
</feature>
<name>A0A8H7E2H7_9EURO</name>
<evidence type="ECO:0000256" key="2">
    <source>
        <dbReference type="SAM" id="Phobius"/>
    </source>
</evidence>
<dbReference type="PANTHER" id="PTHR39470">
    <property type="entry name" value="CHROMOSOME 10, WHOLE GENOME SHOTGUN SEQUENCE"/>
    <property type="match status" value="1"/>
</dbReference>
<dbReference type="PANTHER" id="PTHR39470:SF1">
    <property type="entry name" value="CHORISMATE SYNTHASE PROTEIN"/>
    <property type="match status" value="1"/>
</dbReference>
<keyword evidence="4" id="KW-1185">Reference proteome</keyword>
<accession>A0A8H7E2H7</accession>
<dbReference type="EMBL" id="JAACFV010000102">
    <property type="protein sequence ID" value="KAF7505708.1"/>
    <property type="molecule type" value="Genomic_DNA"/>
</dbReference>
<evidence type="ECO:0000313" key="3">
    <source>
        <dbReference type="EMBL" id="KAF7505708.1"/>
    </source>
</evidence>
<organism evidence="3 4">
    <name type="scientific">Endocarpon pusillum</name>
    <dbReference type="NCBI Taxonomy" id="364733"/>
    <lineage>
        <taxon>Eukaryota</taxon>
        <taxon>Fungi</taxon>
        <taxon>Dikarya</taxon>
        <taxon>Ascomycota</taxon>
        <taxon>Pezizomycotina</taxon>
        <taxon>Eurotiomycetes</taxon>
        <taxon>Chaetothyriomycetidae</taxon>
        <taxon>Verrucariales</taxon>
        <taxon>Verrucariaceae</taxon>
        <taxon>Endocarpon</taxon>
    </lineage>
</organism>